<evidence type="ECO:0000259" key="1">
    <source>
        <dbReference type="Pfam" id="PF09820"/>
    </source>
</evidence>
<name>A0A2H3DUD9_ARMGA</name>
<dbReference type="InterPro" id="IPR018631">
    <property type="entry name" value="AAA-ATPase-like_dom"/>
</dbReference>
<gene>
    <name evidence="2" type="ORF">ARMGADRAFT_171251</name>
</gene>
<dbReference type="InParanoid" id="A0A2H3DUD9"/>
<sequence>MSIASVGRASLMLGEQDELLRTQDTSIHLTALVADHFPRRDASEESPAIQLVFDTDNSPPASFKRADSTKRGEHIVFENSVLMKDPNRSGTPAIPWTSLTDFNQLANTPGVLFVDKTQAWQRCHEEYRVPIVRRPRGYGKTTFLSLLAALHDVHRTDVTFLERSDFPECLVLKFDMNHSTLITSSAQKFQDTLNKYVLDTLTVFMQKYKDHLGLTEEQIQECCRDFPTNGSRIIRVMKIVQKSGWSIFLSIDNYNTPILEKDSHALRNRLEDILLRQVSSSGGFCQRGWHKPATV</sequence>
<dbReference type="Pfam" id="PF09820">
    <property type="entry name" value="AAA-ATPase_like"/>
    <property type="match status" value="1"/>
</dbReference>
<dbReference type="OrthoDB" id="5380555at2759"/>
<proteinExistence type="predicted"/>
<reference evidence="3" key="1">
    <citation type="journal article" date="2017" name="Nat. Ecol. Evol.">
        <title>Genome expansion and lineage-specific genetic innovations in the forest pathogenic fungi Armillaria.</title>
        <authorList>
            <person name="Sipos G."/>
            <person name="Prasanna A.N."/>
            <person name="Walter M.C."/>
            <person name="O'Connor E."/>
            <person name="Balint B."/>
            <person name="Krizsan K."/>
            <person name="Kiss B."/>
            <person name="Hess J."/>
            <person name="Varga T."/>
            <person name="Slot J."/>
            <person name="Riley R."/>
            <person name="Boka B."/>
            <person name="Rigling D."/>
            <person name="Barry K."/>
            <person name="Lee J."/>
            <person name="Mihaltcheva S."/>
            <person name="LaButti K."/>
            <person name="Lipzen A."/>
            <person name="Waldron R."/>
            <person name="Moloney N.M."/>
            <person name="Sperisen C."/>
            <person name="Kredics L."/>
            <person name="Vagvoelgyi C."/>
            <person name="Patrignani A."/>
            <person name="Fitzpatrick D."/>
            <person name="Nagy I."/>
            <person name="Doyle S."/>
            <person name="Anderson J.B."/>
            <person name="Grigoriev I.V."/>
            <person name="Gueldener U."/>
            <person name="Muensterkoetter M."/>
            <person name="Nagy L.G."/>
        </authorList>
    </citation>
    <scope>NUCLEOTIDE SEQUENCE [LARGE SCALE GENOMIC DNA]</scope>
    <source>
        <strain evidence="3">Ar21-2</strain>
    </source>
</reference>
<dbReference type="Proteomes" id="UP000217790">
    <property type="component" value="Unassembled WGS sequence"/>
</dbReference>
<dbReference type="EMBL" id="KZ293658">
    <property type="protein sequence ID" value="PBK92727.1"/>
    <property type="molecule type" value="Genomic_DNA"/>
</dbReference>
<keyword evidence="3" id="KW-1185">Reference proteome</keyword>
<accession>A0A2H3DUD9</accession>
<organism evidence="2 3">
    <name type="scientific">Armillaria gallica</name>
    <name type="common">Bulbous honey fungus</name>
    <name type="synonym">Armillaria bulbosa</name>
    <dbReference type="NCBI Taxonomy" id="47427"/>
    <lineage>
        <taxon>Eukaryota</taxon>
        <taxon>Fungi</taxon>
        <taxon>Dikarya</taxon>
        <taxon>Basidiomycota</taxon>
        <taxon>Agaricomycotina</taxon>
        <taxon>Agaricomycetes</taxon>
        <taxon>Agaricomycetidae</taxon>
        <taxon>Agaricales</taxon>
        <taxon>Marasmiineae</taxon>
        <taxon>Physalacriaceae</taxon>
        <taxon>Armillaria</taxon>
    </lineage>
</organism>
<evidence type="ECO:0000313" key="2">
    <source>
        <dbReference type="EMBL" id="PBK92727.1"/>
    </source>
</evidence>
<feature type="domain" description="AAA-ATPase-like" evidence="1">
    <location>
        <begin position="99"/>
        <end position="272"/>
    </location>
</feature>
<evidence type="ECO:0000313" key="3">
    <source>
        <dbReference type="Proteomes" id="UP000217790"/>
    </source>
</evidence>
<protein>
    <recommendedName>
        <fullName evidence="1">AAA-ATPase-like domain-containing protein</fullName>
    </recommendedName>
</protein>
<dbReference type="AlphaFoldDB" id="A0A2H3DUD9"/>